<comment type="subcellular location">
    <subcellularLocation>
        <location evidence="1">Membrane</location>
        <topology evidence="1">Multi-pass membrane protein</topology>
    </subcellularLocation>
</comment>
<dbReference type="PANTHER" id="PTHR13353:SF5">
    <property type="entry name" value="TRANSMEMBRANE PROTEIN 19"/>
    <property type="match status" value="1"/>
</dbReference>
<dbReference type="OrthoDB" id="15001at2759"/>
<dbReference type="Pfam" id="PF05348">
    <property type="entry name" value="UMP1"/>
    <property type="match status" value="1"/>
</dbReference>
<evidence type="ECO:0000256" key="6">
    <source>
        <dbReference type="SAM" id="MobiDB-lite"/>
    </source>
</evidence>
<comment type="similarity">
    <text evidence="2">Belongs to the TMEM19 family.</text>
</comment>
<dbReference type="Pfam" id="PF01940">
    <property type="entry name" value="DUF92"/>
    <property type="match status" value="1"/>
</dbReference>
<evidence type="ECO:0000256" key="1">
    <source>
        <dbReference type="ARBA" id="ARBA00004141"/>
    </source>
</evidence>
<organism evidence="7 8">
    <name type="scientific">Curvularia clavata</name>
    <dbReference type="NCBI Taxonomy" id="95742"/>
    <lineage>
        <taxon>Eukaryota</taxon>
        <taxon>Fungi</taxon>
        <taxon>Dikarya</taxon>
        <taxon>Ascomycota</taxon>
        <taxon>Pezizomycotina</taxon>
        <taxon>Dothideomycetes</taxon>
        <taxon>Pleosporomycetidae</taxon>
        <taxon>Pleosporales</taxon>
        <taxon>Pleosporineae</taxon>
        <taxon>Pleosporaceae</taxon>
        <taxon>Curvularia</taxon>
    </lineage>
</organism>
<keyword evidence="8" id="KW-1185">Reference proteome</keyword>
<keyword evidence="4" id="KW-1133">Transmembrane helix</keyword>
<dbReference type="Proteomes" id="UP001056012">
    <property type="component" value="Chromosome 1"/>
</dbReference>
<evidence type="ECO:0000256" key="2">
    <source>
        <dbReference type="ARBA" id="ARBA00009012"/>
    </source>
</evidence>
<dbReference type="EMBL" id="CP089274">
    <property type="protein sequence ID" value="USP74486.1"/>
    <property type="molecule type" value="Genomic_DNA"/>
</dbReference>
<feature type="region of interest" description="Disordered" evidence="6">
    <location>
        <begin position="272"/>
        <end position="291"/>
    </location>
</feature>
<reference evidence="7" key="1">
    <citation type="submission" date="2021-12" db="EMBL/GenBank/DDBJ databases">
        <title>Curvularia clavata genome.</title>
        <authorList>
            <person name="Cao Y."/>
        </authorList>
    </citation>
    <scope>NUCLEOTIDE SEQUENCE</scope>
    <source>
        <strain evidence="7">Yc1106</strain>
    </source>
</reference>
<protein>
    <recommendedName>
        <fullName evidence="9">UMP1-domain-containing protein</fullName>
    </recommendedName>
</protein>
<evidence type="ECO:0000313" key="7">
    <source>
        <dbReference type="EMBL" id="USP74486.1"/>
    </source>
</evidence>
<keyword evidence="3" id="KW-0812">Transmembrane</keyword>
<evidence type="ECO:0008006" key="9">
    <source>
        <dbReference type="Google" id="ProtNLM"/>
    </source>
</evidence>
<dbReference type="InterPro" id="IPR002794">
    <property type="entry name" value="DUF92_TMEM19"/>
</dbReference>
<dbReference type="PANTHER" id="PTHR13353">
    <property type="entry name" value="TRANSMEMBRANE PROTEIN 19"/>
    <property type="match status" value="1"/>
</dbReference>
<gene>
    <name evidence="7" type="ORF">yc1106_01760</name>
</gene>
<dbReference type="GO" id="GO:0016020">
    <property type="term" value="C:membrane"/>
    <property type="evidence" value="ECO:0007669"/>
    <property type="project" value="UniProtKB-SubCell"/>
</dbReference>
<evidence type="ECO:0000256" key="4">
    <source>
        <dbReference type="ARBA" id="ARBA00022989"/>
    </source>
</evidence>
<dbReference type="VEuPathDB" id="FungiDB:yc1106_01760"/>
<keyword evidence="5" id="KW-0472">Membrane</keyword>
<accession>A0A9Q8Z1N8</accession>
<evidence type="ECO:0000256" key="3">
    <source>
        <dbReference type="ARBA" id="ARBA00022692"/>
    </source>
</evidence>
<evidence type="ECO:0000256" key="5">
    <source>
        <dbReference type="ARBA" id="ARBA00023136"/>
    </source>
</evidence>
<proteinExistence type="inferred from homology"/>
<sequence length="495" mass="52746">MKPIIAVPAVAALVYRAYSRKSLTPVGIVTAFVTAVIHALHPWSVCFSLLAVFFLAGTAVTKVKHDVKAKLTQSATGASGGEGPRNHIQVIANSGVASVLILLHLWQLVKEGRYEDKDLCWSGRDDVLVTGIVANYAAVAADTFSSELGILSKSKPRLITAPWRVVPPGTNGGVTSTGLGAGLLGAFILSFTSTMLLPFCKDWGLVEKTKYTLALTAAGFSGTLLDSLLGALFQASVVDIHSGKVVEGEGGRKVLVKSSHALHLSKTGQAHSIVSSRTEGKGETANTSGTDAAASIKASEQMLKAGASGNAVADEQHESRRIEVGNDLLDNNAVNILMAGLSLRFVPSKAHPAQTTLETSAPSAPGVHDTLRSRLGHTSAVSATSSSSTTPVVLQSAHPLEARLVQWRETQDRLKMEMLRRQFGIAEPVRRGMELKIAEAGEWRPLALGGSSGVHRDILQGRDCEIGWEDVFTGNELREVPDFHTEIEKKMKMNW</sequence>
<name>A0A9Q8Z1N8_CURCL</name>
<dbReference type="AlphaFoldDB" id="A0A9Q8Z1N8"/>
<evidence type="ECO:0000313" key="8">
    <source>
        <dbReference type="Proteomes" id="UP001056012"/>
    </source>
</evidence>